<evidence type="ECO:0000313" key="4">
    <source>
        <dbReference type="Proteomes" id="UP000000267"/>
    </source>
</evidence>
<dbReference type="PhylomeDB" id="A7TPE0"/>
<dbReference type="GeneID" id="5543966"/>
<dbReference type="InterPro" id="IPR037508">
    <property type="entry name" value="Msb1/Mug8"/>
</dbReference>
<dbReference type="EMBL" id="DS480441">
    <property type="protein sequence ID" value="EDO15868.1"/>
    <property type="molecule type" value="Genomic_DNA"/>
</dbReference>
<dbReference type="AlphaFoldDB" id="A7TPE0"/>
<reference evidence="3 4" key="1">
    <citation type="journal article" date="2007" name="Proc. Natl. Acad. Sci. U.S.A.">
        <title>Independent sorting-out of thousands of duplicated gene pairs in two yeast species descended from a whole-genome duplication.</title>
        <authorList>
            <person name="Scannell D.R."/>
            <person name="Frank A.C."/>
            <person name="Conant G.C."/>
            <person name="Byrne K.P."/>
            <person name="Woolfit M."/>
            <person name="Wolfe K.H."/>
        </authorList>
    </citation>
    <scope>NUCLEOTIDE SEQUENCE [LARGE SCALE GENOMIC DNA]</scope>
    <source>
        <strain evidence="4">ATCC 22028 / DSM 70294 / BCRC 21397 / CBS 2163 / NBRC 10782 / NRRL Y-8283 / UCD 57-17</strain>
    </source>
</reference>
<dbReference type="eggNOG" id="ENOG502QUEY">
    <property type="taxonomic scope" value="Eukaryota"/>
</dbReference>
<keyword evidence="4" id="KW-1185">Reference proteome</keyword>
<evidence type="ECO:0000256" key="1">
    <source>
        <dbReference type="SAM" id="MobiDB-lite"/>
    </source>
</evidence>
<organism evidence="4">
    <name type="scientific">Vanderwaltozyma polyspora (strain ATCC 22028 / DSM 70294 / BCRC 21397 / CBS 2163 / NBRC 10782 / NRRL Y-8283 / UCD 57-17)</name>
    <name type="common">Kluyveromyces polysporus</name>
    <dbReference type="NCBI Taxonomy" id="436907"/>
    <lineage>
        <taxon>Eukaryota</taxon>
        <taxon>Fungi</taxon>
        <taxon>Dikarya</taxon>
        <taxon>Ascomycota</taxon>
        <taxon>Saccharomycotina</taxon>
        <taxon>Saccharomycetes</taxon>
        <taxon>Saccharomycetales</taxon>
        <taxon>Saccharomycetaceae</taxon>
        <taxon>Vanderwaltozyma</taxon>
    </lineage>
</organism>
<proteinExistence type="predicted"/>
<feature type="region of interest" description="Disordered" evidence="1">
    <location>
        <begin position="618"/>
        <end position="650"/>
    </location>
</feature>
<dbReference type="STRING" id="436907.A7TPE0"/>
<sequence>MECSSFYSSSSVPSSTSSVYSKRDYELNSTITTHQNTNKPVTCLDPYLPEKFEFEEVHDVIHFLSSELKSREFDRTLLLEPLNSDNTDNLNDFLTGIFKLNLSLEGGELRWSSLVKANSFTLFQALKYIWCRLPNGGVIGWDSYKLFKVKEKKKNYPTRAFLEIVPESLTSYAHNSVVYDFFELILTFTSKTGLHTTQIAYIFSLWAFEYPSQYKDGFQKQILTNSISSGFESWIPGADATLHMLLSFLKIYVSQNLQKSKISGTEIQFLLNSEYPPLEIKETIKKSHRTIPLVTLKALNCKTAISLLRRCAKLLDFSNNDNFEAYEDYVILKSIFKSSSNKHFDIRKMLTHESLLTYNFLTDNPNNFLSGWVSQDQKDNIEFVKDEVIVERIDIADYFPLVWESSLSYEQTIEKRSLFGKILLLEFKFDQFTKWVAFQAVDNIERLSNDRRLSIPDTSILKPIEELDERTSVYNNNNLRYNVHDATEFKEMSGSPTSVVTNLIHTLHLPTHASKQSPHYKEKPKKWNIFSNFLKNSKSVSRPASPQVIQRADSNASNISFPTKLRNTISEPHIELYMPELNSKNAAHVEGVPDEMDTSERQSKVIDEVTLLPPLIIENPSNKPDKSNRRLNTLGGSRKSMKENENYTKPNTDDAEIFKFDKLVEHTPKIHINDIRGKQGKLQVKTIEETIQTPIISPIPERNPNRSTPLSVVADYSPKKIPVSLDRYSQNTIKTPSPLRRSTEIVSKSSQESLNIPVTPNYYLNSPKSISGTNKKYHHRSINVQTIPPIEFPDYNYHTPSIKYEIQKKRLSRRSYLKPPSIHSLNSSSVLERQRIPLEGETMPVTGREEKMIYSGRDIPRKKSQQHRKLYREIMNGKFGT</sequence>
<dbReference type="RefSeq" id="XP_001643726.1">
    <property type="nucleotide sequence ID" value="XM_001643676.1"/>
</dbReference>
<dbReference type="PANTHER" id="PTHR28093:SF1">
    <property type="entry name" value="MORPHOGENESIS-RELATED PROTEIN MSB1"/>
    <property type="match status" value="1"/>
</dbReference>
<dbReference type="KEGG" id="vpo:Kpol_1009p14"/>
<dbReference type="PANTHER" id="PTHR28093">
    <property type="entry name" value="MORPHOGENESIS-RELATED PROTEIN MSB1"/>
    <property type="match status" value="1"/>
</dbReference>
<accession>A7TPE0</accession>
<evidence type="ECO:0000313" key="3">
    <source>
        <dbReference type="EMBL" id="EDO15868.1"/>
    </source>
</evidence>
<feature type="domain" description="Meiotically up-regulated protein Msb1/Mug8" evidence="2">
    <location>
        <begin position="52"/>
        <end position="439"/>
    </location>
</feature>
<evidence type="ECO:0000259" key="2">
    <source>
        <dbReference type="Pfam" id="PF08101"/>
    </source>
</evidence>
<gene>
    <name evidence="3" type="ORF">Kpol_1009p14</name>
</gene>
<dbReference type="Pfam" id="PF08101">
    <property type="entry name" value="Msb1-Mug8_dom"/>
    <property type="match status" value="1"/>
</dbReference>
<dbReference type="HOGENOM" id="CLU_326833_0_0_1"/>
<dbReference type="Proteomes" id="UP000000267">
    <property type="component" value="Unassembled WGS sequence"/>
</dbReference>
<dbReference type="InterPro" id="IPR012965">
    <property type="entry name" value="Msb1/Mug8_dom"/>
</dbReference>
<protein>
    <recommendedName>
        <fullName evidence="2">Meiotically up-regulated protein Msb1/Mug8 domain-containing protein</fullName>
    </recommendedName>
</protein>
<dbReference type="InParanoid" id="A7TPE0"/>
<name>A7TPE0_VANPO</name>
<dbReference type="OrthoDB" id="3362494at2759"/>